<feature type="non-terminal residue" evidence="1">
    <location>
        <position position="139"/>
    </location>
</feature>
<comment type="caution">
    <text evidence="1">The sequence shown here is derived from an EMBL/GenBank/DDBJ whole genome shotgun (WGS) entry which is preliminary data.</text>
</comment>
<organism evidence="1 2">
    <name type="scientific">Chaenocephalus aceratus</name>
    <name type="common">Blackfin icefish</name>
    <name type="synonym">Chaenichthys aceratus</name>
    <dbReference type="NCBI Taxonomy" id="36190"/>
    <lineage>
        <taxon>Eukaryota</taxon>
        <taxon>Metazoa</taxon>
        <taxon>Chordata</taxon>
        <taxon>Craniata</taxon>
        <taxon>Vertebrata</taxon>
        <taxon>Euteleostomi</taxon>
        <taxon>Actinopterygii</taxon>
        <taxon>Neopterygii</taxon>
        <taxon>Teleostei</taxon>
        <taxon>Neoteleostei</taxon>
        <taxon>Acanthomorphata</taxon>
        <taxon>Eupercaria</taxon>
        <taxon>Perciformes</taxon>
        <taxon>Notothenioidei</taxon>
        <taxon>Channichthyidae</taxon>
        <taxon>Chaenocephalus</taxon>
    </lineage>
</organism>
<sequence>RCEWIIARYAHHLRTRQLLSLKRSTVNTRALGRLPLSARVSSPLSGSRFREHKHSHPKGAHRRSFTPPQYINKARSSSRSVTPPVSSSPRRHVRADSSWKDVSSYDSGHGTEQATAARLPAPASHLGADTTLLLTPCPS</sequence>
<name>A0ACB9WZV7_CHAAC</name>
<evidence type="ECO:0000313" key="1">
    <source>
        <dbReference type="EMBL" id="KAI4819359.1"/>
    </source>
</evidence>
<evidence type="ECO:0000313" key="2">
    <source>
        <dbReference type="Proteomes" id="UP001057452"/>
    </source>
</evidence>
<feature type="non-terminal residue" evidence="1">
    <location>
        <position position="1"/>
    </location>
</feature>
<gene>
    <name evidence="1" type="ORF">KUCAC02_004610</name>
</gene>
<keyword evidence="2" id="KW-1185">Reference proteome</keyword>
<dbReference type="Proteomes" id="UP001057452">
    <property type="component" value="Chromosome 10"/>
</dbReference>
<accession>A0ACB9WZV7</accession>
<dbReference type="EMBL" id="CM043794">
    <property type="protein sequence ID" value="KAI4819359.1"/>
    <property type="molecule type" value="Genomic_DNA"/>
</dbReference>
<reference evidence="1" key="1">
    <citation type="submission" date="2022-05" db="EMBL/GenBank/DDBJ databases">
        <title>Chromosome-level genome of Chaenocephalus aceratus.</title>
        <authorList>
            <person name="Park H."/>
        </authorList>
    </citation>
    <scope>NUCLEOTIDE SEQUENCE</scope>
    <source>
        <strain evidence="1">KU_202001</strain>
    </source>
</reference>
<proteinExistence type="predicted"/>
<protein>
    <submittedName>
        <fullName evidence="1">Uncharacterized protein</fullName>
    </submittedName>
</protein>